<evidence type="ECO:0000313" key="1">
    <source>
        <dbReference type="EMBL" id="XCG46762.1"/>
    </source>
</evidence>
<dbReference type="AlphaFoldDB" id="A0AAU8CL40"/>
<proteinExistence type="predicted"/>
<dbReference type="EMBL" id="CP159253">
    <property type="protein sequence ID" value="XCG46762.1"/>
    <property type="molecule type" value="Genomic_DNA"/>
</dbReference>
<gene>
    <name evidence="1" type="ORF">ABVK50_15685</name>
</gene>
<reference evidence="1" key="1">
    <citation type="submission" date="2024-06" db="EMBL/GenBank/DDBJ databases">
        <title>Mesorhizobium karijinii sp. nov., a symbiont of the iconic Swainsona formosa from arid Australia.</title>
        <authorList>
            <person name="Hill Y.J."/>
            <person name="Watkin E.L.J."/>
            <person name="O'Hara G.W."/>
            <person name="Terpolilli J."/>
            <person name="Tye M.L."/>
            <person name="Kohlmeier M.G."/>
        </authorList>
    </citation>
    <scope>NUCLEOTIDE SEQUENCE</scope>
    <source>
        <strain evidence="1">WSM2240</strain>
    </source>
</reference>
<organism evidence="1">
    <name type="scientific">Mesorhizobium sp. WSM2240</name>
    <dbReference type="NCBI Taxonomy" id="3228851"/>
    <lineage>
        <taxon>Bacteria</taxon>
        <taxon>Pseudomonadati</taxon>
        <taxon>Pseudomonadota</taxon>
        <taxon>Alphaproteobacteria</taxon>
        <taxon>Hyphomicrobiales</taxon>
        <taxon>Phyllobacteriaceae</taxon>
        <taxon>Mesorhizobium</taxon>
    </lineage>
</organism>
<sequence>MQIKIFEPATDDILTRADTDNMRLPFEHGWEQYLVTDDVGQILGVYDNFTAAADHRAPLAA</sequence>
<accession>A0AAU8CL40</accession>
<name>A0AAU8CL40_9HYPH</name>
<dbReference type="RefSeq" id="WP_353645700.1">
    <property type="nucleotide sequence ID" value="NZ_CP159253.1"/>
</dbReference>
<protein>
    <submittedName>
        <fullName evidence="1">Uncharacterized protein</fullName>
    </submittedName>
</protein>